<accession>A0ABX5PZT4</accession>
<dbReference type="PANTHER" id="PTHR43253:SF1">
    <property type="entry name" value="TRICORN PROTEASE HOMOLOG 2-RELATED"/>
    <property type="match status" value="1"/>
</dbReference>
<evidence type="ECO:0000313" key="10">
    <source>
        <dbReference type="EMBL" id="PZX43137.1"/>
    </source>
</evidence>
<feature type="region of interest" description="Disordered" evidence="8">
    <location>
        <begin position="572"/>
        <end position="602"/>
    </location>
</feature>
<comment type="similarity">
    <text evidence="2 7">Belongs to the peptidase S41B family.</text>
</comment>
<dbReference type="SMART" id="SM00245">
    <property type="entry name" value="TSPc"/>
    <property type="match status" value="1"/>
</dbReference>
<dbReference type="Pfam" id="PF14684">
    <property type="entry name" value="Tricorn_C1"/>
    <property type="match status" value="1"/>
</dbReference>
<keyword evidence="3 7" id="KW-0963">Cytoplasm</keyword>
<dbReference type="InterPro" id="IPR015943">
    <property type="entry name" value="WD40/YVTN_repeat-like_dom_sf"/>
</dbReference>
<dbReference type="CDD" id="cd07562">
    <property type="entry name" value="Peptidase_S41_TRI"/>
    <property type="match status" value="1"/>
</dbReference>
<feature type="domain" description="Tail specific protease" evidence="9">
    <location>
        <begin position="878"/>
        <end position="1070"/>
    </location>
</feature>
<name>A0ABX5PZT4_9FLAO</name>
<dbReference type="SUPFAM" id="SSF69304">
    <property type="entry name" value="Tricorn protease N-terminal domain"/>
    <property type="match status" value="2"/>
</dbReference>
<reference evidence="10 11" key="1">
    <citation type="submission" date="2018-06" db="EMBL/GenBank/DDBJ databases">
        <title>Genomic Encyclopedia of Archaeal and Bacterial Type Strains, Phase II (KMG-II): from individual species to whole genera.</title>
        <authorList>
            <person name="Goeker M."/>
        </authorList>
    </citation>
    <scope>NUCLEOTIDE SEQUENCE [LARGE SCALE GENOMIC DNA]</scope>
    <source>
        <strain evidence="10 11">DSM 17205</strain>
    </source>
</reference>
<dbReference type="Pfam" id="PF03572">
    <property type="entry name" value="Peptidase_S41"/>
    <property type="match status" value="1"/>
</dbReference>
<dbReference type="SUPFAM" id="SSF50156">
    <property type="entry name" value="PDZ domain-like"/>
    <property type="match status" value="1"/>
</dbReference>
<feature type="region of interest" description="Disordered" evidence="8">
    <location>
        <begin position="1099"/>
        <end position="1121"/>
    </location>
</feature>
<comment type="function">
    <text evidence="7">Degrades oligopeptides.</text>
</comment>
<dbReference type="Proteomes" id="UP000248584">
    <property type="component" value="Unassembled WGS sequence"/>
</dbReference>
<feature type="compositionally biased region" description="Basic and acidic residues" evidence="8">
    <location>
        <begin position="572"/>
        <end position="601"/>
    </location>
</feature>
<dbReference type="PIRSF" id="PIRSF036421">
    <property type="entry name" value="Tricorn_protease"/>
    <property type="match status" value="1"/>
</dbReference>
<gene>
    <name evidence="10" type="ORF">LX97_00136</name>
</gene>
<dbReference type="PANTHER" id="PTHR43253">
    <property type="entry name" value="TRICORN PROTEASE HOMOLOG 2-RELATED"/>
    <property type="match status" value="1"/>
</dbReference>
<dbReference type="GO" id="GO:0006508">
    <property type="term" value="P:proteolysis"/>
    <property type="evidence" value="ECO:0007669"/>
    <property type="project" value="UniProtKB-KW"/>
</dbReference>
<keyword evidence="5 7" id="KW-0378">Hydrolase</keyword>
<evidence type="ECO:0000256" key="1">
    <source>
        <dbReference type="ARBA" id="ARBA00004496"/>
    </source>
</evidence>
<dbReference type="EC" id="3.4.21.-" evidence="7"/>
<evidence type="ECO:0000256" key="6">
    <source>
        <dbReference type="ARBA" id="ARBA00022825"/>
    </source>
</evidence>
<sequence>MYFFRFLFAKIEVYAEFNSVPKRNKNNYETSYLVTSKPQTMKHLLIITVFLSGMIASSQGTQLLRQPTIHKDQVVFSYANDLWQASTNGGNAKRLTSNIGGEMSPQFSPDGKMIAFTAEYDGNFDVYVIPASGGEPERMTFHPSGDFVQGWTPDNKIIFRSNRASKPTQSNHLYTIGVNEHFPNQIEIGRAAFGNISQDGKHIAYTPITSWDAEWRNYRGGQALPIWIVNLKTKELQTTPQLDQERHLSPVWHNDMVYYISERDYTSNIWSYNPKTKTEKQITFHKIFDVKNIDTDHNNIVYEQGGYLHLLNPSTGATNKIIINVQADYNFARERWNEVSAWNLTNPNVSPNGKRVLFEHRGEIFTVPKDNGTWRNISNSTAAAERSPIWSPKGDQIAWFSDESGEYQVIITDQYGENKKSIAIDNPTFFFTPDWSPDGKYLSFTDTDFNAYVLDIATGKAQIIATDNFAHPNRTLNPVWSPDSKWVAYSKQLKSHFKAIFVYNVETKKTIQITDPIADSISPVWDESGDYIYTLSSTDYGLTSGWLDMSSMDKTVNRSLYAVVLASDGKAPHLPETDEEAIKKEDADKKEEKKDDKKDAEDAAVTIDEEGIFERIIPMQLPTRNYPALAKGPSGTVFIAEAIPNENGLKVHKYNVKEQEAKEFASGVNSMVSSYDGNHLLLFKSGSWSLNDAKKPTAGKETLDTSMKVKVNPQEEYAQIFKEGWRYMRDFLYVDNTHGAPWDQVYEWYAPWIKHVRHRVDLNYVVDIMSGEIAIGHSYVSGGDFPDTNRVPVGLLGADLSINKGMYQIDKIYTGETWNPVITGPLSLPGINVKEGDYIHSINGAALSENVNPYQLLEQTANRTIRLTVSSTGKEKDAHTVIIKPVRSERRLRNVEWIEDNRRRVDQLSGGKLAYVYVPNTGGGGFESFNRYYFSQQDKKGVIIDERNNGGGSAADYMIDIMNREPMGYFNSKANDNRPWTTPMAGIFGPKVMIINERAGSGGDLLPYMFKQQDIGPIVGTRTWGGLVGTWDTPPFVDGGRMVAPRGGFFDLDGNWAVEGEGVAPDIEVIQDPKSIVAGNDPQLETAVQEALRLLPSQEFEMKPEPKAPVRWKKADGWNKK</sequence>
<dbReference type="EMBL" id="QKZR01000001">
    <property type="protein sequence ID" value="PZX43137.1"/>
    <property type="molecule type" value="Genomic_DNA"/>
</dbReference>
<evidence type="ECO:0000256" key="8">
    <source>
        <dbReference type="SAM" id="MobiDB-lite"/>
    </source>
</evidence>
<keyword evidence="11" id="KW-1185">Reference proteome</keyword>
<dbReference type="Gene3D" id="2.30.42.10">
    <property type="match status" value="1"/>
</dbReference>
<evidence type="ECO:0000256" key="4">
    <source>
        <dbReference type="ARBA" id="ARBA00022670"/>
    </source>
</evidence>
<dbReference type="SUPFAM" id="SSF52096">
    <property type="entry name" value="ClpP/crotonase"/>
    <property type="match status" value="1"/>
</dbReference>
<keyword evidence="4 7" id="KW-0645">Protease</keyword>
<dbReference type="Gene3D" id="2.130.10.10">
    <property type="entry name" value="YVTN repeat-like/Quinoprotein amine dehydrogenase"/>
    <property type="match status" value="1"/>
</dbReference>
<dbReference type="Pfam" id="PF26550">
    <property type="entry name" value="Tricorn_2nd"/>
    <property type="match status" value="1"/>
</dbReference>
<dbReference type="GO" id="GO:0008233">
    <property type="term" value="F:peptidase activity"/>
    <property type="evidence" value="ECO:0007669"/>
    <property type="project" value="UniProtKB-KW"/>
</dbReference>
<dbReference type="InterPro" id="IPR012393">
    <property type="entry name" value="Tricorn_protease"/>
</dbReference>
<evidence type="ECO:0000256" key="7">
    <source>
        <dbReference type="PIRNR" id="PIRNR036421"/>
    </source>
</evidence>
<dbReference type="InterPro" id="IPR036034">
    <property type="entry name" value="PDZ_sf"/>
</dbReference>
<comment type="caution">
    <text evidence="10">The sequence shown here is derived from an EMBL/GenBank/DDBJ whole genome shotgun (WGS) entry which is preliminary data.</text>
</comment>
<dbReference type="InterPro" id="IPR029414">
    <property type="entry name" value="Tricorn_PDZ"/>
</dbReference>
<dbReference type="InterPro" id="IPR005151">
    <property type="entry name" value="Tail-specific_protease"/>
</dbReference>
<evidence type="ECO:0000256" key="5">
    <source>
        <dbReference type="ARBA" id="ARBA00022801"/>
    </source>
</evidence>
<dbReference type="Pfam" id="PF14685">
    <property type="entry name" value="PDZ_Tricorn"/>
    <property type="match status" value="1"/>
</dbReference>
<dbReference type="Pfam" id="PF26549">
    <property type="entry name" value="Tricorn_N"/>
    <property type="match status" value="1"/>
</dbReference>
<organism evidence="10 11">
    <name type="scientific">Nonlabens dokdonensis</name>
    <dbReference type="NCBI Taxonomy" id="328515"/>
    <lineage>
        <taxon>Bacteria</taxon>
        <taxon>Pseudomonadati</taxon>
        <taxon>Bacteroidota</taxon>
        <taxon>Flavobacteriia</taxon>
        <taxon>Flavobacteriales</taxon>
        <taxon>Flavobacteriaceae</taxon>
        <taxon>Nonlabens</taxon>
    </lineage>
</organism>
<dbReference type="InterPro" id="IPR029045">
    <property type="entry name" value="ClpP/crotonase-like_dom_sf"/>
</dbReference>
<evidence type="ECO:0000256" key="2">
    <source>
        <dbReference type="ARBA" id="ARBA00008524"/>
    </source>
</evidence>
<dbReference type="Gene3D" id="2.120.10.60">
    <property type="entry name" value="Tricorn protease N-terminal domain"/>
    <property type="match status" value="1"/>
</dbReference>
<dbReference type="InterPro" id="IPR028204">
    <property type="entry name" value="Tricorn_C1"/>
</dbReference>
<comment type="subcellular location">
    <subcellularLocation>
        <location evidence="1 7">Cytoplasm</location>
    </subcellularLocation>
</comment>
<dbReference type="Gene3D" id="3.90.226.10">
    <property type="entry name" value="2-enoyl-CoA Hydratase, Chain A, domain 1"/>
    <property type="match status" value="1"/>
</dbReference>
<protein>
    <recommendedName>
        <fullName evidence="7">Tricorn protease homolog</fullName>
        <ecNumber evidence="7">3.4.21.-</ecNumber>
    </recommendedName>
</protein>
<evidence type="ECO:0000256" key="3">
    <source>
        <dbReference type="ARBA" id="ARBA00022490"/>
    </source>
</evidence>
<keyword evidence="6 7" id="KW-0720">Serine protease</keyword>
<dbReference type="Gene3D" id="3.30.750.44">
    <property type="match status" value="1"/>
</dbReference>
<evidence type="ECO:0000313" key="11">
    <source>
        <dbReference type="Proteomes" id="UP000248584"/>
    </source>
</evidence>
<evidence type="ECO:0000259" key="9">
    <source>
        <dbReference type="SMART" id="SM00245"/>
    </source>
</evidence>
<feature type="compositionally biased region" description="Basic and acidic residues" evidence="8">
    <location>
        <begin position="1100"/>
        <end position="1121"/>
    </location>
</feature>
<proteinExistence type="inferred from homology"/>